<dbReference type="GO" id="GO:0004174">
    <property type="term" value="F:electron-transferring-flavoprotein dehydrogenase activity"/>
    <property type="evidence" value="ECO:0007669"/>
    <property type="project" value="TreeGrafter"/>
</dbReference>
<protein>
    <submittedName>
        <fullName evidence="6">NADH dehydrogenase FAD-containing subunit</fullName>
    </submittedName>
</protein>
<evidence type="ECO:0000256" key="2">
    <source>
        <dbReference type="ARBA" id="ARBA00022630"/>
    </source>
</evidence>
<evidence type="ECO:0000256" key="4">
    <source>
        <dbReference type="ARBA" id="ARBA00023002"/>
    </source>
</evidence>
<keyword evidence="7" id="KW-1185">Reference proteome</keyword>
<gene>
    <name evidence="6" type="ORF">FHR72_000701</name>
</gene>
<keyword evidence="4" id="KW-0560">Oxidoreductase</keyword>
<dbReference type="PANTHER" id="PTHR43735:SF3">
    <property type="entry name" value="FERROPTOSIS SUPPRESSOR PROTEIN 1"/>
    <property type="match status" value="1"/>
</dbReference>
<dbReference type="PANTHER" id="PTHR43735">
    <property type="entry name" value="APOPTOSIS-INDUCING FACTOR 1"/>
    <property type="match status" value="1"/>
</dbReference>
<proteinExistence type="inferred from homology"/>
<dbReference type="AlphaFoldDB" id="A0A839Q2T8"/>
<dbReference type="RefSeq" id="WP_183466486.1">
    <property type="nucleotide sequence ID" value="NZ_JACHVU010000001.1"/>
</dbReference>
<comment type="caution">
    <text evidence="6">The sequence shown here is derived from an EMBL/GenBank/DDBJ whole genome shotgun (WGS) entry which is preliminary data.</text>
</comment>
<feature type="domain" description="FAD/NAD(P)-binding" evidence="5">
    <location>
        <begin position="5"/>
        <end position="283"/>
    </location>
</feature>
<dbReference type="SUPFAM" id="SSF51905">
    <property type="entry name" value="FAD/NAD(P)-binding domain"/>
    <property type="match status" value="2"/>
</dbReference>
<dbReference type="InterPro" id="IPR023753">
    <property type="entry name" value="FAD/NAD-binding_dom"/>
</dbReference>
<dbReference type="PRINTS" id="PR00469">
    <property type="entry name" value="PNDRDTASEII"/>
</dbReference>
<sequence length="371" mass="39882">MTGRRVVIAGLGDVGVLAAIKLARHADVVGISAKPGLVSGQELGWRLARPDDWARHNWIPFARFRGLDRVRTVHGTLTRVDLAARTVSVALPSGGTTEVGYDALVIATGVSNGFWRQAGFQTAAQVGDGLRDPHEKLSAARSVIVVGGGAAAVSSAAQIATAWPDKTVELYFPGDRALVGHHPRTWEKVSSRLREAGVVLWPGHRAQLEPGFTGDELTSGPVRWSTGQEPANADAVLWAIGRVRPNTGWLPAELLDEGGFVCVTPELQVPGHPEVFAVGDVAATDPLRSSARNRADGLLARNVRAFFAGEPLKSYRPPTRRWGSVLGIQPDGLEVFAPNGTAFRFPAWAFETVLMPVIVRWGIYRGVRQDK</sequence>
<keyword evidence="3" id="KW-0274">FAD</keyword>
<dbReference type="InterPro" id="IPR036188">
    <property type="entry name" value="FAD/NAD-bd_sf"/>
</dbReference>
<comment type="similarity">
    <text evidence="1">Belongs to the FAD-dependent oxidoreductase family.</text>
</comment>
<evidence type="ECO:0000313" key="7">
    <source>
        <dbReference type="Proteomes" id="UP000550501"/>
    </source>
</evidence>
<dbReference type="EMBL" id="JACHVU010000001">
    <property type="protein sequence ID" value="MBB2989244.1"/>
    <property type="molecule type" value="Genomic_DNA"/>
</dbReference>
<name>A0A839Q2T8_MYCIR</name>
<keyword evidence="2" id="KW-0285">Flavoprotein</keyword>
<dbReference type="PRINTS" id="PR00368">
    <property type="entry name" value="FADPNR"/>
</dbReference>
<evidence type="ECO:0000313" key="6">
    <source>
        <dbReference type="EMBL" id="MBB2989244.1"/>
    </source>
</evidence>
<evidence type="ECO:0000259" key="5">
    <source>
        <dbReference type="Pfam" id="PF07992"/>
    </source>
</evidence>
<dbReference type="Pfam" id="PF07992">
    <property type="entry name" value="Pyr_redox_2"/>
    <property type="match status" value="1"/>
</dbReference>
<reference evidence="6 7" key="1">
    <citation type="submission" date="2020-08" db="EMBL/GenBank/DDBJ databases">
        <title>The Agave Microbiome: Exploring the role of microbial communities in plant adaptations to desert environments.</title>
        <authorList>
            <person name="Partida-Martinez L.P."/>
        </authorList>
    </citation>
    <scope>NUCLEOTIDE SEQUENCE [LARGE SCALE GENOMIC DNA]</scope>
    <source>
        <strain evidence="6 7">AT2.18</strain>
    </source>
</reference>
<organism evidence="6 7">
    <name type="scientific">Mycolicibacterium iranicum</name>
    <name type="common">Mycobacterium iranicum</name>
    <dbReference type="NCBI Taxonomy" id="912594"/>
    <lineage>
        <taxon>Bacteria</taxon>
        <taxon>Bacillati</taxon>
        <taxon>Actinomycetota</taxon>
        <taxon>Actinomycetes</taxon>
        <taxon>Mycobacteriales</taxon>
        <taxon>Mycobacteriaceae</taxon>
        <taxon>Mycolicibacterium</taxon>
    </lineage>
</organism>
<accession>A0A839Q2T8</accession>
<evidence type="ECO:0000256" key="3">
    <source>
        <dbReference type="ARBA" id="ARBA00022827"/>
    </source>
</evidence>
<dbReference type="Gene3D" id="3.50.50.100">
    <property type="match status" value="1"/>
</dbReference>
<dbReference type="GO" id="GO:0005737">
    <property type="term" value="C:cytoplasm"/>
    <property type="evidence" value="ECO:0007669"/>
    <property type="project" value="TreeGrafter"/>
</dbReference>
<dbReference type="Proteomes" id="UP000550501">
    <property type="component" value="Unassembled WGS sequence"/>
</dbReference>
<evidence type="ECO:0000256" key="1">
    <source>
        <dbReference type="ARBA" id="ARBA00006442"/>
    </source>
</evidence>
<dbReference type="GO" id="GO:0050660">
    <property type="term" value="F:flavin adenine dinucleotide binding"/>
    <property type="evidence" value="ECO:0007669"/>
    <property type="project" value="TreeGrafter"/>
</dbReference>